<dbReference type="PANTHER" id="PTHR21483">
    <property type="entry name" value="RNA POLYMERASE II-ASSOCIATED PROTEIN 1"/>
    <property type="match status" value="1"/>
</dbReference>
<evidence type="ECO:0000256" key="2">
    <source>
        <dbReference type="ARBA" id="ARBA00009953"/>
    </source>
</evidence>
<dbReference type="Pfam" id="PF08621">
    <property type="entry name" value="RPAP1_N"/>
    <property type="match status" value="1"/>
</dbReference>
<organism evidence="9 10">
    <name type="scientific">Trametes cubensis</name>
    <dbReference type="NCBI Taxonomy" id="1111947"/>
    <lineage>
        <taxon>Eukaryota</taxon>
        <taxon>Fungi</taxon>
        <taxon>Dikarya</taxon>
        <taxon>Basidiomycota</taxon>
        <taxon>Agaricomycotina</taxon>
        <taxon>Agaricomycetes</taxon>
        <taxon>Polyporales</taxon>
        <taxon>Polyporaceae</taxon>
        <taxon>Trametes</taxon>
    </lineage>
</organism>
<keyword evidence="10" id="KW-1185">Reference proteome</keyword>
<dbReference type="Proteomes" id="UP001215151">
    <property type="component" value="Unassembled WGS sequence"/>
</dbReference>
<evidence type="ECO:0000256" key="5">
    <source>
        <dbReference type="SAM" id="MobiDB-lite"/>
    </source>
</evidence>
<comment type="subcellular location">
    <subcellularLocation>
        <location evidence="1">Nucleus</location>
    </subcellularLocation>
</comment>
<evidence type="ECO:0008006" key="11">
    <source>
        <dbReference type="Google" id="ProtNLM"/>
    </source>
</evidence>
<feature type="compositionally biased region" description="Polar residues" evidence="5">
    <location>
        <begin position="23"/>
        <end position="32"/>
    </location>
</feature>
<dbReference type="Pfam" id="PF25766">
    <property type="entry name" value="TPR_RPAP1"/>
    <property type="match status" value="1"/>
</dbReference>
<feature type="domain" description="RPAP1 C-terminal" evidence="6">
    <location>
        <begin position="312"/>
        <end position="377"/>
    </location>
</feature>
<comment type="caution">
    <text evidence="9">The sequence shown here is derived from an EMBL/GenBank/DDBJ whole genome shotgun (WGS) entry which is preliminary data.</text>
</comment>
<feature type="domain" description="RPAP1 N-terminal" evidence="7">
    <location>
        <begin position="94"/>
        <end position="138"/>
    </location>
</feature>
<dbReference type="Pfam" id="PF08620">
    <property type="entry name" value="RPAP1_C"/>
    <property type="match status" value="1"/>
</dbReference>
<comment type="similarity">
    <text evidence="2">Belongs to the RPAP1 family.</text>
</comment>
<evidence type="ECO:0000256" key="4">
    <source>
        <dbReference type="ARBA" id="ARBA00023242"/>
    </source>
</evidence>
<accession>A0AAD7U205</accession>
<protein>
    <recommendedName>
        <fullName evidence="11">RNA polymerase II-associated protein 1</fullName>
    </recommendedName>
</protein>
<evidence type="ECO:0000259" key="7">
    <source>
        <dbReference type="Pfam" id="PF08621"/>
    </source>
</evidence>
<name>A0AAD7U205_9APHY</name>
<evidence type="ECO:0000259" key="8">
    <source>
        <dbReference type="Pfam" id="PF25766"/>
    </source>
</evidence>
<dbReference type="PANTHER" id="PTHR21483:SF18">
    <property type="entry name" value="RNA POLYMERASE II-ASSOCIATED PROTEIN 1"/>
    <property type="match status" value="1"/>
</dbReference>
<reference evidence="9" key="1">
    <citation type="submission" date="2022-11" db="EMBL/GenBank/DDBJ databases">
        <title>Genome Sequence of Cubamyces cubensis.</title>
        <authorList>
            <person name="Buettner E."/>
        </authorList>
    </citation>
    <scope>NUCLEOTIDE SEQUENCE</scope>
    <source>
        <strain evidence="9">MPL-01</strain>
    </source>
</reference>
<feature type="region of interest" description="Disordered" evidence="5">
    <location>
        <begin position="1"/>
        <end position="268"/>
    </location>
</feature>
<proteinExistence type="inferred from homology"/>
<feature type="compositionally biased region" description="Basic and acidic residues" evidence="5">
    <location>
        <begin position="48"/>
        <end position="62"/>
    </location>
</feature>
<feature type="compositionally biased region" description="Basic and acidic residues" evidence="5">
    <location>
        <begin position="129"/>
        <end position="150"/>
    </location>
</feature>
<dbReference type="InterPro" id="IPR013930">
    <property type="entry name" value="RPAP1_N"/>
</dbReference>
<feature type="domain" description="RPAP1/MINIYO-like TPR repeats" evidence="8">
    <location>
        <begin position="1100"/>
        <end position="1204"/>
    </location>
</feature>
<sequence length="1289" mass="142634">MAQSSLVGSILERKPAAKPSAPSVHSQATTKTGFPAAQHRSQSAFARARRDAQKTGGERSREVPVVQSSSSLNLPVSERKPASSPGSADSWREQMEEENLRQVQSMTEEEREQERVEILEKFGPNVAEVLRKARAAREGKREDSGSEKQEVGATPSPPSSPSRPRIGERTRSYNSILRPSSPPPTSASSSRPPSRAERKIRFADVTPGDIHVYESAPPSPRRKALALPSPSDSDGPTVSLGVWRGSTPKTLPREAVTPGGPADDVKVDSLEEGTPEDIRRRFFPTAPAHDPSLEWIQSAPEQELEVEAEATVRFDLTGTPIPAHISSKLPTHLGLHHHAEGSHAGYTLEDIFLLSRSTVPAQRASMLGLLAKIAHKLARTSADSKRGIPELAGQELPLRKRMLATGVEAMAERASVGARAIELLWECIVWWDEGVLSLDGVELRDLDLGISTAEGVLSTLPLDYMLPQIANTLAVGDLPPQTLVQLLEILHRLAQHSNANATTIVSIKGLIANTIQRFLLTPIPPTADTPLPNPFALKFLRTVASSSRENASALVDPADSLLRFVITLPPSSPFDPTLATILLSETLQLYTMLGSYGMYAHVATTAQEHFMQLNRYVLSSECQSQPLRRAWLRLLETWTICAHDPHRTTPSHEILWSQVVGWGWIDDVLAVRERISEKDEELWPFVWNAAAAFLEGARINGLRNGEEERSAVLVAVKDSFANGLERRVVDAALKDAHDLLSKLSLGIRQAIIPADIPILQRLGRHANTLAGAIRLLLACTPRSTPEPLPEPPFLLPFADISSLCAAITNHPLWSGLYTPESIPYAHVLCRPLSTLLACYLQLSQNMPGVSPDLWMAQAFAILSRLFPGDEELAQRTAVAIAETITEDFLRSRGWAIPEVIWQRGGLNIIIPFLKHSLRAKPESRVGPTWMTPQSISLASTQRLPPLSALTPNERRDQSLPLMRDWLFSPLDHLLRSGESEVFKNLPSSWDASEAEVVRATLLLVRVSQEVLKFHQLHSFLMTREEAAFGCMKVFMLEHGQQQSDSQEEVFRDSIVERFMTDLLAPFSASASAKTLKTPPPSMHTSDSIDTVAKRFLGSAVPFYQWYTDFVGLYDSISFAHPLFARLLLPPLSMRYPVDYRKYLWADFNHVMRTIRVPPEAVITGSIAEFLWPVETDAEVIGAYLRALVKGPLDGFVRLVAVHHIACRVWPDLGSDGQEKAQKLLRAVVDQGGHQVIREIVLYRQNREGIIMLPPACFEQQGEWRSSRLEFAGKCGTEVRERLKNLLESE</sequence>
<keyword evidence="4" id="KW-0539">Nucleus</keyword>
<evidence type="ECO:0000256" key="3">
    <source>
        <dbReference type="ARBA" id="ARBA00023163"/>
    </source>
</evidence>
<dbReference type="InterPro" id="IPR013929">
    <property type="entry name" value="RPAP1_C"/>
</dbReference>
<evidence type="ECO:0000259" key="6">
    <source>
        <dbReference type="Pfam" id="PF08620"/>
    </source>
</evidence>
<feature type="compositionally biased region" description="Basic and acidic residues" evidence="5">
    <location>
        <begin position="90"/>
        <end position="100"/>
    </location>
</feature>
<dbReference type="InterPro" id="IPR057989">
    <property type="entry name" value="TPR_RPAP1/MINIYO-like"/>
</dbReference>
<evidence type="ECO:0000313" key="10">
    <source>
        <dbReference type="Proteomes" id="UP001215151"/>
    </source>
</evidence>
<evidence type="ECO:0000256" key="1">
    <source>
        <dbReference type="ARBA" id="ARBA00004123"/>
    </source>
</evidence>
<evidence type="ECO:0000313" key="9">
    <source>
        <dbReference type="EMBL" id="KAJ8496295.1"/>
    </source>
</evidence>
<dbReference type="InterPro" id="IPR039913">
    <property type="entry name" value="RPAP1/Rba50"/>
</dbReference>
<keyword evidence="3" id="KW-0804">Transcription</keyword>
<dbReference type="GO" id="GO:0006366">
    <property type="term" value="P:transcription by RNA polymerase II"/>
    <property type="evidence" value="ECO:0007669"/>
    <property type="project" value="InterPro"/>
</dbReference>
<gene>
    <name evidence="9" type="ORF">ONZ51_g1231</name>
</gene>
<dbReference type="EMBL" id="JAPEVG010000016">
    <property type="protein sequence ID" value="KAJ8496295.1"/>
    <property type="molecule type" value="Genomic_DNA"/>
</dbReference>